<keyword evidence="3 5" id="KW-1133">Transmembrane helix</keyword>
<evidence type="ECO:0008006" key="8">
    <source>
        <dbReference type="Google" id="ProtNLM"/>
    </source>
</evidence>
<evidence type="ECO:0000256" key="3">
    <source>
        <dbReference type="ARBA" id="ARBA00022989"/>
    </source>
</evidence>
<feature type="transmembrane region" description="Helical" evidence="5">
    <location>
        <begin position="25"/>
        <end position="50"/>
    </location>
</feature>
<evidence type="ECO:0000256" key="4">
    <source>
        <dbReference type="ARBA" id="ARBA00023136"/>
    </source>
</evidence>
<dbReference type="AlphaFoldDB" id="A0A8S1EBI6"/>
<dbReference type="OrthoDB" id="438211at2759"/>
<reference evidence="6 7" key="1">
    <citation type="submission" date="2020-04" db="EMBL/GenBank/DDBJ databases">
        <authorList>
            <person name="Laetsch R D."/>
            <person name="Stevens L."/>
            <person name="Kumar S."/>
            <person name="Blaxter L. M."/>
        </authorList>
    </citation>
    <scope>NUCLEOTIDE SEQUENCE [LARGE SCALE GENOMIC DNA]</scope>
</reference>
<evidence type="ECO:0000256" key="5">
    <source>
        <dbReference type="SAM" id="Phobius"/>
    </source>
</evidence>
<organism evidence="6 7">
    <name type="scientific">Caenorhabditis bovis</name>
    <dbReference type="NCBI Taxonomy" id="2654633"/>
    <lineage>
        <taxon>Eukaryota</taxon>
        <taxon>Metazoa</taxon>
        <taxon>Ecdysozoa</taxon>
        <taxon>Nematoda</taxon>
        <taxon>Chromadorea</taxon>
        <taxon>Rhabditida</taxon>
        <taxon>Rhabditina</taxon>
        <taxon>Rhabditomorpha</taxon>
        <taxon>Rhabditoidea</taxon>
        <taxon>Rhabditidae</taxon>
        <taxon>Peloderinae</taxon>
        <taxon>Caenorhabditis</taxon>
    </lineage>
</organism>
<dbReference type="SUPFAM" id="SSF48652">
    <property type="entry name" value="Tetraspanin"/>
    <property type="match status" value="1"/>
</dbReference>
<evidence type="ECO:0000256" key="2">
    <source>
        <dbReference type="ARBA" id="ARBA00022692"/>
    </source>
</evidence>
<feature type="transmembrane region" description="Helical" evidence="5">
    <location>
        <begin position="234"/>
        <end position="258"/>
    </location>
</feature>
<feature type="transmembrane region" description="Helical" evidence="5">
    <location>
        <begin position="93"/>
        <end position="115"/>
    </location>
</feature>
<comment type="subcellular location">
    <subcellularLocation>
        <location evidence="1">Membrane</location>
        <topology evidence="1">Multi-pass membrane protein</topology>
    </subcellularLocation>
</comment>
<evidence type="ECO:0000313" key="6">
    <source>
        <dbReference type="EMBL" id="CAB3401048.1"/>
    </source>
</evidence>
<dbReference type="Proteomes" id="UP000494206">
    <property type="component" value="Unassembled WGS sequence"/>
</dbReference>
<gene>
    <name evidence="6" type="ORF">CBOVIS_LOCUS3856</name>
</gene>
<dbReference type="Gene3D" id="1.10.1450.10">
    <property type="entry name" value="Tetraspanin"/>
    <property type="match status" value="1"/>
</dbReference>
<protein>
    <recommendedName>
        <fullName evidence="8">Tetraspanin</fullName>
    </recommendedName>
</protein>
<dbReference type="InterPro" id="IPR008952">
    <property type="entry name" value="Tetraspanin_EC2_sf"/>
</dbReference>
<dbReference type="EMBL" id="CADEPM010000002">
    <property type="protein sequence ID" value="CAB3401048.1"/>
    <property type="molecule type" value="Genomic_DNA"/>
</dbReference>
<accession>A0A8S1EBI6</accession>
<sequence>MISADERPIRQHPPRSVKCAKCATWLLLALSYMLVMIGCVFLVLGTWLVFFRAEIIPLLHSNFYICCIYLAVACGTLNVITGSYMHCTLTNRCAMGICVFIIFATMILEGGLGFLTTSYMATSSHELEVSLKNDILTRFGVDDIITNAINHLQKEGRCCGSTAFNDYPKLTDEEIDEDLAVYYPDWRPLKVQYIPDSCCKSFSRRCARSDSPSNIYYRGCLPYLQDEVKHNLNFIFITTAASFILLFLTLIVSCIVCVRQRDFDDMNNNNQNNIDMKDLDQELFLFE</sequence>
<comment type="caution">
    <text evidence="6">The sequence shown here is derived from an EMBL/GenBank/DDBJ whole genome shotgun (WGS) entry which is preliminary data.</text>
</comment>
<feature type="transmembrane region" description="Helical" evidence="5">
    <location>
        <begin position="62"/>
        <end position="81"/>
    </location>
</feature>
<keyword evidence="7" id="KW-1185">Reference proteome</keyword>
<proteinExistence type="predicted"/>
<keyword evidence="2 5" id="KW-0812">Transmembrane</keyword>
<evidence type="ECO:0000313" key="7">
    <source>
        <dbReference type="Proteomes" id="UP000494206"/>
    </source>
</evidence>
<keyword evidence="4 5" id="KW-0472">Membrane</keyword>
<dbReference type="InterPro" id="IPR018499">
    <property type="entry name" value="Tetraspanin/Peripherin"/>
</dbReference>
<name>A0A8S1EBI6_9PELO</name>
<dbReference type="Pfam" id="PF00335">
    <property type="entry name" value="Tetraspanin"/>
    <property type="match status" value="1"/>
</dbReference>
<dbReference type="GO" id="GO:0016020">
    <property type="term" value="C:membrane"/>
    <property type="evidence" value="ECO:0007669"/>
    <property type="project" value="UniProtKB-SubCell"/>
</dbReference>
<evidence type="ECO:0000256" key="1">
    <source>
        <dbReference type="ARBA" id="ARBA00004141"/>
    </source>
</evidence>